<dbReference type="GO" id="GO:0005634">
    <property type="term" value="C:nucleus"/>
    <property type="evidence" value="ECO:0007669"/>
    <property type="project" value="TreeGrafter"/>
</dbReference>
<dbReference type="Pfam" id="PF00270">
    <property type="entry name" value="DEAD"/>
    <property type="match status" value="1"/>
</dbReference>
<evidence type="ECO:0000313" key="12">
    <source>
        <dbReference type="EMBL" id="KAH7434389.1"/>
    </source>
</evidence>
<feature type="domain" description="Helicase ATP-binding" evidence="10">
    <location>
        <begin position="250"/>
        <end position="417"/>
    </location>
</feature>
<dbReference type="Pfam" id="PF07717">
    <property type="entry name" value="OB_NTP_bind"/>
    <property type="match status" value="1"/>
</dbReference>
<dbReference type="Gene3D" id="3.40.50.300">
    <property type="entry name" value="P-loop containing nucleotide triphosphate hydrolases"/>
    <property type="match status" value="2"/>
</dbReference>
<dbReference type="InterPro" id="IPR014001">
    <property type="entry name" value="Helicase_ATP-bd"/>
</dbReference>
<dbReference type="EMBL" id="CM035411">
    <property type="protein sequence ID" value="KAH7434389.1"/>
    <property type="molecule type" value="Genomic_DNA"/>
</dbReference>
<evidence type="ECO:0000256" key="1">
    <source>
        <dbReference type="ARBA" id="ARBA00012552"/>
    </source>
</evidence>
<dbReference type="PANTHER" id="PTHR18934:SF229">
    <property type="entry name" value="DEXH-BOX ATP-DEPENDENT RNA HELICASE DEXH3"/>
    <property type="match status" value="1"/>
</dbReference>
<dbReference type="SMART" id="SM00490">
    <property type="entry name" value="HELICc"/>
    <property type="match status" value="1"/>
</dbReference>
<dbReference type="Gene3D" id="3.30.160.20">
    <property type="match status" value="1"/>
</dbReference>
<dbReference type="InterPro" id="IPR011545">
    <property type="entry name" value="DEAD/DEAH_box_helicase_dom"/>
</dbReference>
<dbReference type="InterPro" id="IPR007502">
    <property type="entry name" value="Helicase-assoc_dom"/>
</dbReference>
<keyword evidence="6" id="KW-0067">ATP-binding</keyword>
<gene>
    <name evidence="12" type="ORF">KP509_06G015600</name>
</gene>
<dbReference type="Pfam" id="PF00271">
    <property type="entry name" value="Helicase_C"/>
    <property type="match status" value="1"/>
</dbReference>
<dbReference type="FunFam" id="3.40.50.300:FF:000480">
    <property type="entry name" value="DExH-box ATP-dependent RNA helicase DExH3"/>
    <property type="match status" value="1"/>
</dbReference>
<dbReference type="CDD" id="cd18791">
    <property type="entry name" value="SF2_C_RHA"/>
    <property type="match status" value="1"/>
</dbReference>
<dbReference type="InterPro" id="IPR027417">
    <property type="entry name" value="P-loop_NTPase"/>
</dbReference>
<sequence>MQWFVRCVSLHCKKKSGNALPTYSTSVSVGIFNVGQKRLSSLLAHDEFSDDEYGYEDRKGCRSYANIDAWKWKLSVLLRNPIEHEIVTRDKRDKRDYGCLAALAQRMGLYSQSYGKVMVFSKVPLPNYRADMDDKRPSRKVSIPLSVLQAVQKILEEHLERKEVFLSKVRIDNLFAQQSTWAGNQVSFLEPSSCVEDFRTQSPFLDNILLLKRNMHLRDRQQAWQNSSIGKEMMTFRENLPAFKEKEAFLLAVRRHQVLVVSGETGCGKTTQLPQYILESEIEAGQGGSCSIICTQPRRISAISVAERVAVERGEQIGESVGYKVRFEGQRGTSTRLLFCTTGILLRKLMFDPDLNGVTHVIVDEIHERGMNEDFLLVVLKDLLVRRTDLRVVLMSATLNAKLFSSYFNGAPLLHIPGFTYPVNIHYLEDVLELIGYTFSEIDQADDYGEDKAWKMQRMLQRSKRNPVVSLAMDALANADLRKYSGAVQFALSQWNPECLGFKLIEALLCYICKNEREGAVLVFMTGWEDITALNNCLKSNPLLGNPNKVRLLACHGAMATADQKLIFEPVPQHIRKIVLATNLAETSITINDVIFVIDCGKAKETSYDALNNTPCLTPTWISKASARQRRGRAGRVQPGECYHLYPKAVFEAFSEYQEPELLRMPLHSLCLQIKSLKLGKIGDFLGKAIQPPDPLSVRNSVQLLETIGALDDKEELTNLGMHLTSLPVDPRIGKMLIMGAIFSCLDPVLSIAAGLTVRDPFVLPVDKKDAAEKVKYKFGKEDCSDHIALVRAYDAWKQAMDAGNAVDFCWKNFLSFSTMQVMHSLRRQFEVLLRQAGFVDPVHEYSNLFSKDLDLLKGIICAGMFPGVSSVWSMESNTKYKTVEDGPVQLHQNSVLSKIEKIPYPWLVFYEKMKSGNVLLRDATGISDSMLLLFGGKLYKSETVGRLHMQEGWLEFTLHTPFAQSVMILRRELDSMISQKMENPKLDVLHENKRLMNAVLELLHGDKSEGKFWLPEDAPKKHMQPSPSICCKSLLNNRLSKAGYKAAKYTIKPLRNKRFEATVVVKGKRFKGKAAATKKQAEENVASEGLDWLDGLIIAKEEKKEARKASLRGKECQKLKSEGLSGTLMQSENIDLGE</sequence>
<evidence type="ECO:0000256" key="2">
    <source>
        <dbReference type="ARBA" id="ARBA00022528"/>
    </source>
</evidence>
<evidence type="ECO:0000256" key="9">
    <source>
        <dbReference type="ARBA" id="ARBA00060772"/>
    </source>
</evidence>
<comment type="similarity">
    <text evidence="9">Belongs to the DExH box helicase family.</text>
</comment>
<dbReference type="SMART" id="SM00487">
    <property type="entry name" value="DEXDc"/>
    <property type="match status" value="1"/>
</dbReference>
<dbReference type="InterPro" id="IPR001650">
    <property type="entry name" value="Helicase_C-like"/>
</dbReference>
<evidence type="ECO:0000256" key="6">
    <source>
        <dbReference type="ARBA" id="ARBA00022840"/>
    </source>
</evidence>
<evidence type="ECO:0000256" key="5">
    <source>
        <dbReference type="ARBA" id="ARBA00022806"/>
    </source>
</evidence>
<accession>A0A8T2UQ85</accession>
<evidence type="ECO:0000259" key="11">
    <source>
        <dbReference type="PROSITE" id="PS51194"/>
    </source>
</evidence>
<dbReference type="FunFam" id="3.40.50.300:FF:000526">
    <property type="entry name" value="DExH-box ATP-dependent RNA helicase DExH3"/>
    <property type="match status" value="1"/>
</dbReference>
<evidence type="ECO:0000313" key="13">
    <source>
        <dbReference type="Proteomes" id="UP000825935"/>
    </source>
</evidence>
<dbReference type="GO" id="GO:0003724">
    <property type="term" value="F:RNA helicase activity"/>
    <property type="evidence" value="ECO:0007669"/>
    <property type="project" value="UniProtKB-EC"/>
</dbReference>
<keyword evidence="2" id="KW-0934">Plastid</keyword>
<dbReference type="GO" id="GO:0005524">
    <property type="term" value="F:ATP binding"/>
    <property type="evidence" value="ECO:0007669"/>
    <property type="project" value="UniProtKB-KW"/>
</dbReference>
<name>A0A8T2UQ85_CERRI</name>
<dbReference type="EC" id="3.6.4.13" evidence="1"/>
<comment type="catalytic activity">
    <reaction evidence="8">
        <text>ATP + H2O = ADP + phosphate + H(+)</text>
        <dbReference type="Rhea" id="RHEA:13065"/>
        <dbReference type="ChEBI" id="CHEBI:15377"/>
        <dbReference type="ChEBI" id="CHEBI:15378"/>
        <dbReference type="ChEBI" id="CHEBI:30616"/>
        <dbReference type="ChEBI" id="CHEBI:43474"/>
        <dbReference type="ChEBI" id="CHEBI:456216"/>
        <dbReference type="EC" id="3.6.4.13"/>
    </reaction>
</comment>
<evidence type="ECO:0000256" key="3">
    <source>
        <dbReference type="ARBA" id="ARBA00022741"/>
    </source>
</evidence>
<comment type="caution">
    <text evidence="12">The sequence shown here is derived from an EMBL/GenBank/DDBJ whole genome shotgun (WGS) entry which is preliminary data.</text>
</comment>
<keyword evidence="4" id="KW-0378">Hydrolase</keyword>
<dbReference type="GO" id="GO:0016787">
    <property type="term" value="F:hydrolase activity"/>
    <property type="evidence" value="ECO:0007669"/>
    <property type="project" value="UniProtKB-KW"/>
</dbReference>
<dbReference type="InterPro" id="IPR059023">
    <property type="entry name" value="RNA_hel_CTD"/>
</dbReference>
<dbReference type="OMA" id="YANIDAW"/>
<dbReference type="AlphaFoldDB" id="A0A8T2UQ85"/>
<feature type="domain" description="Helicase C-terminal" evidence="11">
    <location>
        <begin position="504"/>
        <end position="678"/>
    </location>
</feature>
<evidence type="ECO:0000256" key="7">
    <source>
        <dbReference type="ARBA" id="ARBA00022884"/>
    </source>
</evidence>
<dbReference type="OrthoDB" id="5600252at2759"/>
<protein>
    <recommendedName>
        <fullName evidence="1">RNA helicase</fullName>
        <ecNumber evidence="1">3.6.4.13</ecNumber>
    </recommendedName>
</protein>
<dbReference type="Gene3D" id="1.20.120.1080">
    <property type="match status" value="1"/>
</dbReference>
<dbReference type="GO" id="GO:0003723">
    <property type="term" value="F:RNA binding"/>
    <property type="evidence" value="ECO:0007669"/>
    <property type="project" value="UniProtKB-KW"/>
</dbReference>
<keyword evidence="13" id="KW-1185">Reference proteome</keyword>
<keyword evidence="2" id="KW-0150">Chloroplast</keyword>
<keyword evidence="3" id="KW-0547">Nucleotide-binding</keyword>
<dbReference type="PROSITE" id="PS51194">
    <property type="entry name" value="HELICASE_CTER"/>
    <property type="match status" value="1"/>
</dbReference>
<dbReference type="SMART" id="SM00847">
    <property type="entry name" value="HA2"/>
    <property type="match status" value="1"/>
</dbReference>
<dbReference type="CDD" id="cd17917">
    <property type="entry name" value="DEXHc_RHA-like"/>
    <property type="match status" value="1"/>
</dbReference>
<dbReference type="SUPFAM" id="SSF54768">
    <property type="entry name" value="dsRNA-binding domain-like"/>
    <property type="match status" value="1"/>
</dbReference>
<keyword evidence="7" id="KW-0694">RNA-binding</keyword>
<dbReference type="SUPFAM" id="SSF52540">
    <property type="entry name" value="P-loop containing nucleoside triphosphate hydrolases"/>
    <property type="match status" value="1"/>
</dbReference>
<reference evidence="12" key="1">
    <citation type="submission" date="2021-08" db="EMBL/GenBank/DDBJ databases">
        <title>WGS assembly of Ceratopteris richardii.</title>
        <authorList>
            <person name="Marchant D.B."/>
            <person name="Chen G."/>
            <person name="Jenkins J."/>
            <person name="Shu S."/>
            <person name="Leebens-Mack J."/>
            <person name="Grimwood J."/>
            <person name="Schmutz J."/>
            <person name="Soltis P."/>
            <person name="Soltis D."/>
            <person name="Chen Z.-H."/>
        </authorList>
    </citation>
    <scope>NUCLEOTIDE SEQUENCE</scope>
    <source>
        <strain evidence="12">Whitten #5841</strain>
        <tissue evidence="12">Leaf</tissue>
    </source>
</reference>
<dbReference type="FunFam" id="1.20.120.1080:FF:000002">
    <property type="entry name" value="Putative ATP-dependent RNA helicase DHX36"/>
    <property type="match status" value="1"/>
</dbReference>
<dbReference type="Pfam" id="PF26026">
    <property type="entry name" value="RNA_hel_CTD"/>
    <property type="match status" value="1"/>
</dbReference>
<dbReference type="Pfam" id="PF04408">
    <property type="entry name" value="WHD_HA2"/>
    <property type="match status" value="1"/>
</dbReference>
<dbReference type="PROSITE" id="PS51192">
    <property type="entry name" value="HELICASE_ATP_BIND_1"/>
    <property type="match status" value="1"/>
</dbReference>
<dbReference type="InterPro" id="IPR048333">
    <property type="entry name" value="HA2_WH"/>
</dbReference>
<proteinExistence type="inferred from homology"/>
<keyword evidence="5" id="KW-0347">Helicase</keyword>
<evidence type="ECO:0000256" key="4">
    <source>
        <dbReference type="ARBA" id="ARBA00022801"/>
    </source>
</evidence>
<evidence type="ECO:0000259" key="10">
    <source>
        <dbReference type="PROSITE" id="PS51192"/>
    </source>
</evidence>
<dbReference type="Proteomes" id="UP000825935">
    <property type="component" value="Chromosome 6"/>
</dbReference>
<dbReference type="InterPro" id="IPR011709">
    <property type="entry name" value="DEAD-box_helicase_OB_fold"/>
</dbReference>
<dbReference type="PANTHER" id="PTHR18934">
    <property type="entry name" value="ATP-DEPENDENT RNA HELICASE"/>
    <property type="match status" value="1"/>
</dbReference>
<dbReference type="Pfam" id="PF21010">
    <property type="entry name" value="HA2_C"/>
    <property type="match status" value="1"/>
</dbReference>
<evidence type="ECO:0000256" key="8">
    <source>
        <dbReference type="ARBA" id="ARBA00047984"/>
    </source>
</evidence>
<organism evidence="12 13">
    <name type="scientific">Ceratopteris richardii</name>
    <name type="common">Triangle waterfern</name>
    <dbReference type="NCBI Taxonomy" id="49495"/>
    <lineage>
        <taxon>Eukaryota</taxon>
        <taxon>Viridiplantae</taxon>
        <taxon>Streptophyta</taxon>
        <taxon>Embryophyta</taxon>
        <taxon>Tracheophyta</taxon>
        <taxon>Polypodiopsida</taxon>
        <taxon>Polypodiidae</taxon>
        <taxon>Polypodiales</taxon>
        <taxon>Pteridineae</taxon>
        <taxon>Pteridaceae</taxon>
        <taxon>Parkerioideae</taxon>
        <taxon>Ceratopteris</taxon>
    </lineage>
</organism>